<dbReference type="Proteomes" id="UP000620124">
    <property type="component" value="Unassembled WGS sequence"/>
</dbReference>
<dbReference type="PANTHER" id="PTHR34587">
    <property type="entry name" value="VWFA DOMAIN-CONTAINING PROTEIN"/>
    <property type="match status" value="1"/>
</dbReference>
<organism evidence="2 3">
    <name type="scientific">Mycena venus</name>
    <dbReference type="NCBI Taxonomy" id="2733690"/>
    <lineage>
        <taxon>Eukaryota</taxon>
        <taxon>Fungi</taxon>
        <taxon>Dikarya</taxon>
        <taxon>Basidiomycota</taxon>
        <taxon>Agaricomycotina</taxon>
        <taxon>Agaricomycetes</taxon>
        <taxon>Agaricomycetidae</taxon>
        <taxon>Agaricales</taxon>
        <taxon>Marasmiineae</taxon>
        <taxon>Mycenaceae</taxon>
        <taxon>Mycena</taxon>
    </lineage>
</organism>
<evidence type="ECO:0008006" key="4">
    <source>
        <dbReference type="Google" id="ProtNLM"/>
    </source>
</evidence>
<comment type="caution">
    <text evidence="2">The sequence shown here is derived from an EMBL/GenBank/DDBJ whole genome shotgun (WGS) entry which is preliminary data.</text>
</comment>
<dbReference type="OrthoDB" id="2336871at2759"/>
<dbReference type="AlphaFoldDB" id="A0A8H7CNA6"/>
<dbReference type="InterPro" id="IPR053216">
    <property type="entry name" value="Appressorial_penetr-assoc"/>
</dbReference>
<protein>
    <recommendedName>
        <fullName evidence="4">Carbohydrate-binding module family 19 domain-containing protein</fullName>
    </recommendedName>
</protein>
<dbReference type="EMBL" id="JACAZI010000015">
    <property type="protein sequence ID" value="KAF7344065.1"/>
    <property type="molecule type" value="Genomic_DNA"/>
</dbReference>
<feature type="region of interest" description="Disordered" evidence="1">
    <location>
        <begin position="122"/>
        <end position="180"/>
    </location>
</feature>
<evidence type="ECO:0000256" key="1">
    <source>
        <dbReference type="SAM" id="MobiDB-lite"/>
    </source>
</evidence>
<gene>
    <name evidence="2" type="ORF">MVEN_01696000</name>
</gene>
<proteinExistence type="predicted"/>
<reference evidence="2" key="1">
    <citation type="submission" date="2020-05" db="EMBL/GenBank/DDBJ databases">
        <title>Mycena genomes resolve the evolution of fungal bioluminescence.</title>
        <authorList>
            <person name="Tsai I.J."/>
        </authorList>
    </citation>
    <scope>NUCLEOTIDE SEQUENCE</scope>
    <source>
        <strain evidence="2">CCC161011</strain>
    </source>
</reference>
<accession>A0A8H7CNA6</accession>
<dbReference type="PANTHER" id="PTHR34587:SF2">
    <property type="entry name" value="G-PROTEIN COUPLED RECEPTORS FAMILY 1 PROFILE DOMAIN-CONTAINING PROTEIN"/>
    <property type="match status" value="1"/>
</dbReference>
<keyword evidence="3" id="KW-1185">Reference proteome</keyword>
<evidence type="ECO:0000313" key="2">
    <source>
        <dbReference type="EMBL" id="KAF7344065.1"/>
    </source>
</evidence>
<feature type="compositionally biased region" description="Polar residues" evidence="1">
    <location>
        <begin position="157"/>
        <end position="180"/>
    </location>
</feature>
<name>A0A8H7CNA6_9AGAR</name>
<sequence>MFLALAPAMSAITSPTGMRRVNGRAINMPAEVAVNPRQTVLYAHAIALNKQFATIKAGGACSAGPNACAGTQFAQCAGNNTYIITACAGGLICAALPNVNAPGTSIACTTTADRDSRIADTGATTAGSAAPPPPPPTTAGTDAAAPTDVTPPASLTLDPSVNIQTGFQNDGQHSPVTGQTASLTSGSNFINFCALTFPATPLTNGQQITTRSCNGAAIGLIPSVSKMPSAKFVSPKNLDTVPANTNFTIQLAIKNLNAGFFTNAKENYFAVPQQLDLTGTIVGHTHIEAVGTLDSVDVTDASHFIFFKNINEPLVNGQVSIVMRNST</sequence>
<evidence type="ECO:0000313" key="3">
    <source>
        <dbReference type="Proteomes" id="UP000620124"/>
    </source>
</evidence>
<feature type="compositionally biased region" description="Low complexity" evidence="1">
    <location>
        <begin position="138"/>
        <end position="153"/>
    </location>
</feature>